<dbReference type="PANTHER" id="PTHR34390">
    <property type="entry name" value="UPF0442 PROTEIN YJJB-RELATED"/>
    <property type="match status" value="1"/>
</dbReference>
<keyword evidence="5 7" id="KW-0472">Membrane</keyword>
<evidence type="ECO:0000259" key="8">
    <source>
        <dbReference type="Pfam" id="PF06738"/>
    </source>
</evidence>
<comment type="subcellular location">
    <subcellularLocation>
        <location evidence="1">Cell membrane</location>
        <topology evidence="1">Multi-pass membrane protein</topology>
    </subcellularLocation>
</comment>
<evidence type="ECO:0000313" key="10">
    <source>
        <dbReference type="Proteomes" id="UP001524478"/>
    </source>
</evidence>
<keyword evidence="10" id="KW-1185">Reference proteome</keyword>
<protein>
    <submittedName>
        <fullName evidence="9">Threonine/serine exporter family protein</fullName>
    </submittedName>
</protein>
<evidence type="ECO:0000256" key="5">
    <source>
        <dbReference type="ARBA" id="ARBA00023136"/>
    </source>
</evidence>
<accession>A0ABT1S5Y2</accession>
<evidence type="ECO:0000313" key="9">
    <source>
        <dbReference type="EMBL" id="MCQ4921883.1"/>
    </source>
</evidence>
<evidence type="ECO:0000256" key="1">
    <source>
        <dbReference type="ARBA" id="ARBA00004651"/>
    </source>
</evidence>
<evidence type="ECO:0000256" key="6">
    <source>
        <dbReference type="ARBA" id="ARBA00034125"/>
    </source>
</evidence>
<feature type="transmembrane region" description="Helical" evidence="7">
    <location>
        <begin position="178"/>
        <end position="196"/>
    </location>
</feature>
<sequence>MDNSEIYNREEIKKLLVLATLAGSIMLKSGAEIYRVEDTIIRICKSRKGIKYVDAYIVPTGIFISLEYKGELMSYIKRIKSISIDLNKIAMVNEFSRAFVNSQQPLDIWLEELKRINKVNRYTRLTKTIFGSLAAAFFCVLFGGSVLDFIGSAIVSFIALTIVNLISKLELTFFIDNLIGSALAALLSHILVHIGVGENIDKVIIGSIMCLVPGVAITNSIRDTMSGDFVSGLSRGAEAVFSAIAIALGVGIILNFYAKGVF</sequence>
<dbReference type="EMBL" id="JANGAC010000001">
    <property type="protein sequence ID" value="MCQ4921883.1"/>
    <property type="molecule type" value="Genomic_DNA"/>
</dbReference>
<organism evidence="9 10">
    <name type="scientific">Tissierella carlieri</name>
    <dbReference type="NCBI Taxonomy" id="689904"/>
    <lineage>
        <taxon>Bacteria</taxon>
        <taxon>Bacillati</taxon>
        <taxon>Bacillota</taxon>
        <taxon>Tissierellia</taxon>
        <taxon>Tissierellales</taxon>
        <taxon>Tissierellaceae</taxon>
        <taxon>Tissierella</taxon>
    </lineage>
</organism>
<comment type="caution">
    <text evidence="9">The sequence shown here is derived from an EMBL/GenBank/DDBJ whole genome shotgun (WGS) entry which is preliminary data.</text>
</comment>
<dbReference type="Proteomes" id="UP001524478">
    <property type="component" value="Unassembled WGS sequence"/>
</dbReference>
<dbReference type="PANTHER" id="PTHR34390:SF2">
    <property type="entry name" value="SUCCINATE TRANSPORTER SUBUNIT YJJP-RELATED"/>
    <property type="match status" value="1"/>
</dbReference>
<evidence type="ECO:0000256" key="4">
    <source>
        <dbReference type="ARBA" id="ARBA00022989"/>
    </source>
</evidence>
<dbReference type="InterPro" id="IPR050539">
    <property type="entry name" value="ThrE_Dicarb/AminoAcid_Exp"/>
</dbReference>
<feature type="domain" description="Threonine/serine exporter-like N-terminal" evidence="8">
    <location>
        <begin position="19"/>
        <end position="256"/>
    </location>
</feature>
<gene>
    <name evidence="9" type="ORF">NE686_02185</name>
</gene>
<keyword evidence="2" id="KW-1003">Cell membrane</keyword>
<evidence type="ECO:0000256" key="2">
    <source>
        <dbReference type="ARBA" id="ARBA00022475"/>
    </source>
</evidence>
<feature type="transmembrane region" description="Helical" evidence="7">
    <location>
        <begin position="125"/>
        <end position="143"/>
    </location>
</feature>
<evidence type="ECO:0000256" key="3">
    <source>
        <dbReference type="ARBA" id="ARBA00022692"/>
    </source>
</evidence>
<evidence type="ECO:0000256" key="7">
    <source>
        <dbReference type="SAM" id="Phobius"/>
    </source>
</evidence>
<feature type="transmembrane region" description="Helical" evidence="7">
    <location>
        <begin position="239"/>
        <end position="258"/>
    </location>
</feature>
<dbReference type="InterPro" id="IPR010619">
    <property type="entry name" value="ThrE-like_N"/>
</dbReference>
<dbReference type="RefSeq" id="WP_216562291.1">
    <property type="nucleotide sequence ID" value="NZ_JAHLOH010000053.1"/>
</dbReference>
<name>A0ABT1S5Y2_9FIRM</name>
<keyword evidence="3 7" id="KW-0812">Transmembrane</keyword>
<proteinExistence type="inferred from homology"/>
<comment type="similarity">
    <text evidence="6">Belongs to the ThrE exporter (TC 2.A.79) family.</text>
</comment>
<feature type="transmembrane region" description="Helical" evidence="7">
    <location>
        <begin position="202"/>
        <end position="218"/>
    </location>
</feature>
<keyword evidence="4 7" id="KW-1133">Transmembrane helix</keyword>
<reference evidence="9 10" key="1">
    <citation type="submission" date="2022-06" db="EMBL/GenBank/DDBJ databases">
        <title>Isolation of gut microbiota from human fecal samples.</title>
        <authorList>
            <person name="Pamer E.G."/>
            <person name="Barat B."/>
            <person name="Waligurski E."/>
            <person name="Medina S."/>
            <person name="Paddock L."/>
            <person name="Mostad J."/>
        </authorList>
    </citation>
    <scope>NUCLEOTIDE SEQUENCE [LARGE SCALE GENOMIC DNA]</scope>
    <source>
        <strain evidence="9 10">DFI.7.95</strain>
    </source>
</reference>
<dbReference type="Pfam" id="PF06738">
    <property type="entry name" value="ThrE"/>
    <property type="match status" value="1"/>
</dbReference>